<keyword evidence="3" id="KW-1003">Cell membrane</keyword>
<gene>
    <name evidence="9" type="ORF">AC625_16880</name>
</gene>
<dbReference type="PANTHER" id="PTHR32243:SF18">
    <property type="entry name" value="INNER MEMBRANE ABC TRANSPORTER PERMEASE PROTEIN YCJP"/>
    <property type="match status" value="1"/>
</dbReference>
<feature type="transmembrane region" description="Helical" evidence="7">
    <location>
        <begin position="7"/>
        <end position="32"/>
    </location>
</feature>
<dbReference type="CDD" id="cd06261">
    <property type="entry name" value="TM_PBP2"/>
    <property type="match status" value="1"/>
</dbReference>
<evidence type="ECO:0000256" key="2">
    <source>
        <dbReference type="ARBA" id="ARBA00022448"/>
    </source>
</evidence>
<dbReference type="RefSeq" id="WP_049682347.1">
    <property type="nucleotide sequence ID" value="NZ_LFZW01000001.1"/>
</dbReference>
<sequence length="273" mass="30630">MNKKHKYTVYLSLLVLGSIVMIPIFWMISIAFRTNPTVFSNPLKLLPPTFTLDAFSTVFKNKDLIQLFVNSYIIALSVTFICIIAAAMAGYGFSRFQFKGKKTALIYILITQMFPMVLLVIPYFLFITNVGLYNTYYALILAYTSFALPFSIMMMRDFISTIPKELDEAAKIDGCGPLKTFFYIILPPSLPGLIATGVYTFILAWNEFLFAVVLTNSISVRPLTIGIGMLIGEFTTEWNALMALSFMASAPLIIVFLFVQKYFLQGLTAGSVK</sequence>
<accession>A0A0K9GXN1</accession>
<keyword evidence="4 7" id="KW-0812">Transmembrane</keyword>
<evidence type="ECO:0000259" key="8">
    <source>
        <dbReference type="PROSITE" id="PS50928"/>
    </source>
</evidence>
<comment type="similarity">
    <text evidence="7">Belongs to the binding-protein-dependent transport system permease family.</text>
</comment>
<evidence type="ECO:0000313" key="10">
    <source>
        <dbReference type="Proteomes" id="UP000037146"/>
    </source>
</evidence>
<comment type="caution">
    <text evidence="9">The sequence shown here is derived from an EMBL/GenBank/DDBJ whole genome shotgun (WGS) entry which is preliminary data.</text>
</comment>
<dbReference type="InterPro" id="IPR050901">
    <property type="entry name" value="BP-dep_ABC_trans_perm"/>
</dbReference>
<dbReference type="STRING" id="1679170.AC625_16880"/>
<feature type="transmembrane region" description="Helical" evidence="7">
    <location>
        <begin position="137"/>
        <end position="159"/>
    </location>
</feature>
<comment type="subcellular location">
    <subcellularLocation>
        <location evidence="1 7">Cell membrane</location>
        <topology evidence="1 7">Multi-pass membrane protein</topology>
    </subcellularLocation>
</comment>
<keyword evidence="10" id="KW-1185">Reference proteome</keyword>
<dbReference type="InterPro" id="IPR000515">
    <property type="entry name" value="MetI-like"/>
</dbReference>
<dbReference type="SUPFAM" id="SSF161098">
    <property type="entry name" value="MetI-like"/>
    <property type="match status" value="1"/>
</dbReference>
<dbReference type="PATRIC" id="fig|1679170.3.peg.3832"/>
<evidence type="ECO:0000256" key="6">
    <source>
        <dbReference type="ARBA" id="ARBA00023136"/>
    </source>
</evidence>
<feature type="transmembrane region" description="Helical" evidence="7">
    <location>
        <begin position="180"/>
        <end position="202"/>
    </location>
</feature>
<feature type="transmembrane region" description="Helical" evidence="7">
    <location>
        <begin position="238"/>
        <end position="259"/>
    </location>
</feature>
<dbReference type="AlphaFoldDB" id="A0A0K9GXN1"/>
<dbReference type="Pfam" id="PF00528">
    <property type="entry name" value="BPD_transp_1"/>
    <property type="match status" value="1"/>
</dbReference>
<feature type="transmembrane region" description="Helical" evidence="7">
    <location>
        <begin position="105"/>
        <end position="125"/>
    </location>
</feature>
<proteinExistence type="inferred from homology"/>
<dbReference type="OrthoDB" id="9810086at2"/>
<organism evidence="9 10">
    <name type="scientific">Peribacillus loiseleuriae</name>
    <dbReference type="NCBI Taxonomy" id="1679170"/>
    <lineage>
        <taxon>Bacteria</taxon>
        <taxon>Bacillati</taxon>
        <taxon>Bacillota</taxon>
        <taxon>Bacilli</taxon>
        <taxon>Bacillales</taxon>
        <taxon>Bacillaceae</taxon>
        <taxon>Peribacillus</taxon>
    </lineage>
</organism>
<evidence type="ECO:0000256" key="3">
    <source>
        <dbReference type="ARBA" id="ARBA00022475"/>
    </source>
</evidence>
<feature type="domain" description="ABC transmembrane type-1" evidence="8">
    <location>
        <begin position="68"/>
        <end position="259"/>
    </location>
</feature>
<evidence type="ECO:0000256" key="1">
    <source>
        <dbReference type="ARBA" id="ARBA00004651"/>
    </source>
</evidence>
<keyword evidence="6 7" id="KW-0472">Membrane</keyword>
<evidence type="ECO:0000256" key="4">
    <source>
        <dbReference type="ARBA" id="ARBA00022692"/>
    </source>
</evidence>
<evidence type="ECO:0000256" key="5">
    <source>
        <dbReference type="ARBA" id="ARBA00022989"/>
    </source>
</evidence>
<feature type="transmembrane region" description="Helical" evidence="7">
    <location>
        <begin position="208"/>
        <end position="231"/>
    </location>
</feature>
<evidence type="ECO:0000313" key="9">
    <source>
        <dbReference type="EMBL" id="KMY50997.1"/>
    </source>
</evidence>
<feature type="transmembrane region" description="Helical" evidence="7">
    <location>
        <begin position="72"/>
        <end position="93"/>
    </location>
</feature>
<keyword evidence="2 7" id="KW-0813">Transport</keyword>
<dbReference type="Proteomes" id="UP000037146">
    <property type="component" value="Unassembled WGS sequence"/>
</dbReference>
<name>A0A0K9GXN1_9BACI</name>
<keyword evidence="5 7" id="KW-1133">Transmembrane helix</keyword>
<reference evidence="10" key="1">
    <citation type="submission" date="2015-07" db="EMBL/GenBank/DDBJ databases">
        <title>Genome sequencing project for genomic taxonomy and phylogenomics of Bacillus-like bacteria.</title>
        <authorList>
            <person name="Liu B."/>
            <person name="Wang J."/>
            <person name="Zhu Y."/>
            <person name="Liu G."/>
            <person name="Chen Q."/>
            <person name="Chen Z."/>
            <person name="Lan J."/>
            <person name="Che J."/>
            <person name="Ge C."/>
            <person name="Shi H."/>
            <person name="Pan Z."/>
            <person name="Liu X."/>
        </authorList>
    </citation>
    <scope>NUCLEOTIDE SEQUENCE [LARGE SCALE GENOMIC DNA]</scope>
    <source>
        <strain evidence="10">FJAT-27997</strain>
    </source>
</reference>
<dbReference type="GO" id="GO:0005886">
    <property type="term" value="C:plasma membrane"/>
    <property type="evidence" value="ECO:0007669"/>
    <property type="project" value="UniProtKB-SubCell"/>
</dbReference>
<dbReference type="EMBL" id="LFZW01000001">
    <property type="protein sequence ID" value="KMY50997.1"/>
    <property type="molecule type" value="Genomic_DNA"/>
</dbReference>
<evidence type="ECO:0000256" key="7">
    <source>
        <dbReference type="RuleBase" id="RU363032"/>
    </source>
</evidence>
<dbReference type="PANTHER" id="PTHR32243">
    <property type="entry name" value="MALTOSE TRANSPORT SYSTEM PERMEASE-RELATED"/>
    <property type="match status" value="1"/>
</dbReference>
<protein>
    <recommendedName>
        <fullName evidence="8">ABC transmembrane type-1 domain-containing protein</fullName>
    </recommendedName>
</protein>
<dbReference type="InterPro" id="IPR035906">
    <property type="entry name" value="MetI-like_sf"/>
</dbReference>
<dbReference type="PROSITE" id="PS50928">
    <property type="entry name" value="ABC_TM1"/>
    <property type="match status" value="1"/>
</dbReference>
<dbReference type="GO" id="GO:0055085">
    <property type="term" value="P:transmembrane transport"/>
    <property type="evidence" value="ECO:0007669"/>
    <property type="project" value="InterPro"/>
</dbReference>
<dbReference type="Gene3D" id="1.10.3720.10">
    <property type="entry name" value="MetI-like"/>
    <property type="match status" value="1"/>
</dbReference>